<dbReference type="STRING" id="102285.A0A0R3THE7"/>
<keyword evidence="7" id="KW-0325">Glycoprotein</keyword>
<protein>
    <submittedName>
        <fullName evidence="11">Kunitz/Bovine pancreatic trypsin inhibitor domain protein</fullName>
    </submittedName>
</protein>
<keyword evidence="2" id="KW-0272">Extracellular matrix</keyword>
<feature type="domain" description="BPTI/Kunitz inhibitor" evidence="8">
    <location>
        <begin position="250"/>
        <end position="300"/>
    </location>
</feature>
<reference evidence="9 10" key="2">
    <citation type="submission" date="2018-11" db="EMBL/GenBank/DDBJ databases">
        <authorList>
            <consortium name="Pathogen Informatics"/>
        </authorList>
    </citation>
    <scope>NUCLEOTIDE SEQUENCE [LARGE SCALE GENOMIC DNA]</scope>
</reference>
<keyword evidence="6" id="KW-1015">Disulfide bond</keyword>
<dbReference type="GO" id="GO:0005615">
    <property type="term" value="C:extracellular space"/>
    <property type="evidence" value="ECO:0007669"/>
    <property type="project" value="TreeGrafter"/>
</dbReference>
<dbReference type="FunFam" id="4.10.410.10:FF:000020">
    <property type="entry name" value="Collagen, type VI, alpha 3"/>
    <property type="match status" value="4"/>
</dbReference>
<comment type="subcellular location">
    <subcellularLocation>
        <location evidence="1">Secreted</location>
        <location evidence="1">Extracellular space</location>
        <location evidence="1">Extracellular matrix</location>
    </subcellularLocation>
</comment>
<dbReference type="PANTHER" id="PTHR10083:SF328">
    <property type="entry name" value="TISSUE FACTOR PATHWAY INHIBITOR"/>
    <property type="match status" value="1"/>
</dbReference>
<dbReference type="OrthoDB" id="5950222at2759"/>
<keyword evidence="2" id="KW-0964">Secreted</keyword>
<organism evidence="11">
    <name type="scientific">Rodentolepis nana</name>
    <name type="common">Dwarf tapeworm</name>
    <name type="synonym">Hymenolepis nana</name>
    <dbReference type="NCBI Taxonomy" id="102285"/>
    <lineage>
        <taxon>Eukaryota</taxon>
        <taxon>Metazoa</taxon>
        <taxon>Spiralia</taxon>
        <taxon>Lophotrochozoa</taxon>
        <taxon>Platyhelminthes</taxon>
        <taxon>Cestoda</taxon>
        <taxon>Eucestoda</taxon>
        <taxon>Cyclophyllidea</taxon>
        <taxon>Hymenolepididae</taxon>
        <taxon>Rodentolepis</taxon>
    </lineage>
</organism>
<keyword evidence="10" id="KW-1185">Reference proteome</keyword>
<dbReference type="SUPFAM" id="SSF57362">
    <property type="entry name" value="BPTI-like"/>
    <property type="match status" value="5"/>
</dbReference>
<feature type="domain" description="BPTI/Kunitz inhibitor" evidence="8">
    <location>
        <begin position="176"/>
        <end position="226"/>
    </location>
</feature>
<dbReference type="PROSITE" id="PS50279">
    <property type="entry name" value="BPTI_KUNITZ_2"/>
    <property type="match status" value="5"/>
</dbReference>
<evidence type="ECO:0000259" key="8">
    <source>
        <dbReference type="PROSITE" id="PS50279"/>
    </source>
</evidence>
<dbReference type="PANTHER" id="PTHR10083">
    <property type="entry name" value="KUNITZ-TYPE PROTEASE INHIBITOR-RELATED"/>
    <property type="match status" value="1"/>
</dbReference>
<keyword evidence="3" id="KW-0646">Protease inhibitor</keyword>
<dbReference type="PRINTS" id="PR00759">
    <property type="entry name" value="BASICPTASE"/>
</dbReference>
<dbReference type="FunFam" id="4.10.410.10:FF:000017">
    <property type="entry name" value="papilin isoform X2"/>
    <property type="match status" value="1"/>
</dbReference>
<evidence type="ECO:0000313" key="11">
    <source>
        <dbReference type="WBParaSite" id="HNAJ_0000648801-mRNA-1"/>
    </source>
</evidence>
<evidence type="ECO:0000256" key="5">
    <source>
        <dbReference type="ARBA" id="ARBA00022974"/>
    </source>
</evidence>
<evidence type="ECO:0000256" key="4">
    <source>
        <dbReference type="ARBA" id="ARBA00022900"/>
    </source>
</evidence>
<dbReference type="InterPro" id="IPR002223">
    <property type="entry name" value="Kunitz_BPTI"/>
</dbReference>
<proteinExistence type="predicted"/>
<name>A0A0R3THE7_RODNA</name>
<dbReference type="InterPro" id="IPR050098">
    <property type="entry name" value="TFPI/VKTCI-like"/>
</dbReference>
<evidence type="ECO:0000313" key="10">
    <source>
        <dbReference type="Proteomes" id="UP000278807"/>
    </source>
</evidence>
<keyword evidence="5" id="KW-0654">Proteoglycan</keyword>
<keyword evidence="4" id="KW-0722">Serine protease inhibitor</keyword>
<dbReference type="Pfam" id="PF00014">
    <property type="entry name" value="Kunitz_BPTI"/>
    <property type="match status" value="5"/>
</dbReference>
<evidence type="ECO:0000256" key="7">
    <source>
        <dbReference type="ARBA" id="ARBA00023180"/>
    </source>
</evidence>
<dbReference type="EMBL" id="UZAE01007194">
    <property type="protein sequence ID" value="VDO02344.1"/>
    <property type="molecule type" value="Genomic_DNA"/>
</dbReference>
<accession>A0A0R3THE7</accession>
<reference evidence="11" key="1">
    <citation type="submission" date="2017-02" db="UniProtKB">
        <authorList>
            <consortium name="WormBaseParasite"/>
        </authorList>
    </citation>
    <scope>IDENTIFICATION</scope>
</reference>
<sequence>MEFSLKFVNQVFVSALFIVANDNSIDPICKLTKEVGPCRASNKRWAFDYSKGICEEFTYGGCRGNANNFETKEACEQKCSPSSTHQTPAANNEVLDNVCRLPQDTGPCRSSVKRWSYDVSKGSCVEFIYGGCRGNDNNFETREACEKRCQPSSSSNLAEVPTTLDLHDNSNLDQVCSLPTVVGPCKATYRRWVYNALQGGCVEFIYGGCGGNANNFESREACEARCGKNRGSVTASEPKLPLIVGDNEVCFLPHERGNCYGFFERWGFDPKTLQCAMFIYGGCGGNGNNFESKEACELRCIPFAPPPPKDAGAKDPICLLPKDIGPCRASQIRWTHDAATNTCIEFTYGGCRGNQNNFESKEACEAKCGSGFPSFF</sequence>
<dbReference type="SMART" id="SM00131">
    <property type="entry name" value="KU"/>
    <property type="match status" value="5"/>
</dbReference>
<dbReference type="AlphaFoldDB" id="A0A0R3THE7"/>
<evidence type="ECO:0000256" key="6">
    <source>
        <dbReference type="ARBA" id="ARBA00023157"/>
    </source>
</evidence>
<evidence type="ECO:0000256" key="2">
    <source>
        <dbReference type="ARBA" id="ARBA00022530"/>
    </source>
</evidence>
<dbReference type="WBParaSite" id="HNAJ_0000648801-mRNA-1">
    <property type="protein sequence ID" value="HNAJ_0000648801-mRNA-1"/>
    <property type="gene ID" value="HNAJ_0000648801"/>
</dbReference>
<dbReference type="PROSITE" id="PS00280">
    <property type="entry name" value="BPTI_KUNITZ_1"/>
    <property type="match status" value="3"/>
</dbReference>
<gene>
    <name evidence="9" type="ORF">HNAJ_LOCUS6484</name>
</gene>
<evidence type="ECO:0000256" key="3">
    <source>
        <dbReference type="ARBA" id="ARBA00022690"/>
    </source>
</evidence>
<dbReference type="GO" id="GO:0004867">
    <property type="term" value="F:serine-type endopeptidase inhibitor activity"/>
    <property type="evidence" value="ECO:0007669"/>
    <property type="project" value="UniProtKB-KW"/>
</dbReference>
<evidence type="ECO:0000313" key="9">
    <source>
        <dbReference type="EMBL" id="VDO02344.1"/>
    </source>
</evidence>
<dbReference type="InterPro" id="IPR036880">
    <property type="entry name" value="Kunitz_BPTI_sf"/>
</dbReference>
<dbReference type="Proteomes" id="UP000278807">
    <property type="component" value="Unassembled WGS sequence"/>
</dbReference>
<dbReference type="CDD" id="cd00109">
    <property type="entry name" value="Kunitz-type"/>
    <property type="match status" value="4"/>
</dbReference>
<evidence type="ECO:0000256" key="1">
    <source>
        <dbReference type="ARBA" id="ARBA00004498"/>
    </source>
</evidence>
<dbReference type="Gene3D" id="4.10.410.10">
    <property type="entry name" value="Pancreatic trypsin inhibitor Kunitz domain"/>
    <property type="match status" value="5"/>
</dbReference>
<feature type="domain" description="BPTI/Kunitz inhibitor" evidence="8">
    <location>
        <begin position="99"/>
        <end position="149"/>
    </location>
</feature>
<dbReference type="InterPro" id="IPR020901">
    <property type="entry name" value="Prtase_inh_Kunz-CS"/>
</dbReference>
<feature type="domain" description="BPTI/Kunitz inhibitor" evidence="8">
    <location>
        <begin position="318"/>
        <end position="368"/>
    </location>
</feature>
<feature type="domain" description="BPTI/Kunitz inhibitor" evidence="8">
    <location>
        <begin position="29"/>
        <end position="79"/>
    </location>
</feature>